<dbReference type="GO" id="GO:0042597">
    <property type="term" value="C:periplasmic space"/>
    <property type="evidence" value="ECO:0007669"/>
    <property type="project" value="UniProtKB-SubCell"/>
</dbReference>
<sequence>MLKRSLLLSLFLAAGSVQAEQKAPDLEKGKLTAEGICAGCHNPDGNSPLPANPKLAGQIPEYLAKQLTEFKSADGNPPVRVNAVMNGMAMALTDEDVINVAHYFGSQTLEPAVAKNGETIEWGQKLWRAGDATKGLPACAACHGPAGKGLPTQFPRLSGQFAEYTAAQLKAFRAGERANDPAKMMQMIALKMTDKEIEAVSDFIAGLR</sequence>
<dbReference type="OrthoDB" id="9773456at2"/>
<keyword evidence="13" id="KW-1185">Reference proteome</keyword>
<feature type="binding site" description="covalent" evidence="8">
    <location>
        <position position="37"/>
    </location>
    <ligand>
        <name>heme c</name>
        <dbReference type="ChEBI" id="CHEBI:61717"/>
        <label>1</label>
    </ligand>
</feature>
<dbReference type="InterPro" id="IPR050597">
    <property type="entry name" value="Cytochrome_c_Oxidase_Subunit"/>
</dbReference>
<keyword evidence="10" id="KW-0732">Signal</keyword>
<evidence type="ECO:0000256" key="1">
    <source>
        <dbReference type="ARBA" id="ARBA00004418"/>
    </source>
</evidence>
<keyword evidence="3 8" id="KW-0349">Heme</keyword>
<keyword evidence="6" id="KW-0249">Electron transport</keyword>
<dbReference type="RefSeq" id="WP_144307692.1">
    <property type="nucleotide sequence ID" value="NZ_VMNK01000001.1"/>
</dbReference>
<reference evidence="12 13" key="1">
    <citation type="submission" date="2019-07" db="EMBL/GenBank/DDBJ databases">
        <title>The pathways for chlorine oxyanion respiration interact through the shared metabolite chlorate.</title>
        <authorList>
            <person name="Barnum T.P."/>
            <person name="Cheng Y."/>
            <person name="Hill K.A."/>
            <person name="Lucas L.N."/>
            <person name="Carlson H.K."/>
            <person name="Coates J.D."/>
        </authorList>
    </citation>
    <scope>NUCLEOTIDE SEQUENCE [LARGE SCALE GENOMIC DNA]</scope>
    <source>
        <strain evidence="12 13">SFB-3</strain>
    </source>
</reference>
<dbReference type="GO" id="GO:0005506">
    <property type="term" value="F:iron ion binding"/>
    <property type="evidence" value="ECO:0007669"/>
    <property type="project" value="InterPro"/>
</dbReference>
<evidence type="ECO:0000256" key="4">
    <source>
        <dbReference type="ARBA" id="ARBA00022723"/>
    </source>
</evidence>
<dbReference type="Gene3D" id="1.10.760.10">
    <property type="entry name" value="Cytochrome c-like domain"/>
    <property type="match status" value="2"/>
</dbReference>
<feature type="domain" description="Cytochrome c" evidence="11">
    <location>
        <begin position="118"/>
        <end position="208"/>
    </location>
</feature>
<feature type="binding site" description="covalent" evidence="8">
    <location>
        <position position="139"/>
    </location>
    <ligand>
        <name>heme c</name>
        <dbReference type="ChEBI" id="CHEBI:61717"/>
        <label>2</label>
    </ligand>
</feature>
<protein>
    <submittedName>
        <fullName evidence="12">Cytochrome c4</fullName>
    </submittedName>
</protein>
<evidence type="ECO:0000256" key="3">
    <source>
        <dbReference type="ARBA" id="ARBA00022617"/>
    </source>
</evidence>
<dbReference type="AlphaFoldDB" id="A0A557R3D2"/>
<dbReference type="GO" id="GO:0009055">
    <property type="term" value="F:electron transfer activity"/>
    <property type="evidence" value="ECO:0007669"/>
    <property type="project" value="InterPro"/>
</dbReference>
<dbReference type="Proteomes" id="UP000319502">
    <property type="component" value="Unassembled WGS sequence"/>
</dbReference>
<feature type="binding site" description="axial binding residue" evidence="9">
    <location>
        <position position="185"/>
    </location>
    <ligand>
        <name>heme c</name>
        <dbReference type="ChEBI" id="CHEBI:61717"/>
        <label>2</label>
    </ligand>
    <ligandPart>
        <name>Fe</name>
        <dbReference type="ChEBI" id="CHEBI:18248"/>
    </ligandPart>
</feature>
<dbReference type="InterPro" id="IPR024167">
    <property type="entry name" value="Cytochrome_c4-like"/>
</dbReference>
<feature type="binding site" description="axial binding residue" evidence="9">
    <location>
        <position position="41"/>
    </location>
    <ligand>
        <name>heme c</name>
        <dbReference type="ChEBI" id="CHEBI:61717"/>
        <label>1</label>
    </ligand>
    <ligandPart>
        <name>Fe</name>
        <dbReference type="ChEBI" id="CHEBI:18248"/>
    </ligandPart>
</feature>
<feature type="binding site" description="covalent" evidence="8">
    <location>
        <position position="142"/>
    </location>
    <ligand>
        <name>heme c</name>
        <dbReference type="ChEBI" id="CHEBI:61717"/>
        <label>2</label>
    </ligand>
</feature>
<evidence type="ECO:0000259" key="11">
    <source>
        <dbReference type="PROSITE" id="PS51007"/>
    </source>
</evidence>
<dbReference type="PANTHER" id="PTHR33751:SF9">
    <property type="entry name" value="CYTOCHROME C4"/>
    <property type="match status" value="1"/>
</dbReference>
<dbReference type="Pfam" id="PF00034">
    <property type="entry name" value="Cytochrom_C"/>
    <property type="match status" value="2"/>
</dbReference>
<comment type="subcellular location">
    <subcellularLocation>
        <location evidence="1">Periplasm</location>
    </subcellularLocation>
</comment>
<feature type="domain" description="Cytochrome c" evidence="11">
    <location>
        <begin position="24"/>
        <end position="108"/>
    </location>
</feature>
<evidence type="ECO:0000313" key="13">
    <source>
        <dbReference type="Proteomes" id="UP000319502"/>
    </source>
</evidence>
<feature type="chain" id="PRO_5021778150" evidence="10">
    <location>
        <begin position="20"/>
        <end position="208"/>
    </location>
</feature>
<feature type="binding site" description="covalent" evidence="8">
    <location>
        <position position="40"/>
    </location>
    <ligand>
        <name>heme c</name>
        <dbReference type="ChEBI" id="CHEBI:61717"/>
        <label>1</label>
    </ligand>
</feature>
<evidence type="ECO:0000256" key="10">
    <source>
        <dbReference type="SAM" id="SignalP"/>
    </source>
</evidence>
<feature type="binding site" description="axial binding residue" evidence="9">
    <location>
        <position position="143"/>
    </location>
    <ligand>
        <name>heme c</name>
        <dbReference type="ChEBI" id="CHEBI:61717"/>
        <label>2</label>
    </ligand>
    <ligandPart>
        <name>Fe</name>
        <dbReference type="ChEBI" id="CHEBI:18248"/>
    </ligandPart>
</feature>
<dbReference type="InterPro" id="IPR009056">
    <property type="entry name" value="Cyt_c-like_dom"/>
</dbReference>
<dbReference type="PIRSF" id="PIRSF000005">
    <property type="entry name" value="Cytochrome_c4"/>
    <property type="match status" value="1"/>
</dbReference>
<evidence type="ECO:0000256" key="6">
    <source>
        <dbReference type="ARBA" id="ARBA00022982"/>
    </source>
</evidence>
<dbReference type="InterPro" id="IPR036909">
    <property type="entry name" value="Cyt_c-like_dom_sf"/>
</dbReference>
<evidence type="ECO:0000256" key="8">
    <source>
        <dbReference type="PIRSR" id="PIRSR000005-1"/>
    </source>
</evidence>
<evidence type="ECO:0000256" key="5">
    <source>
        <dbReference type="ARBA" id="ARBA00022764"/>
    </source>
</evidence>
<keyword evidence="4 9" id="KW-0479">Metal-binding</keyword>
<dbReference type="PANTHER" id="PTHR33751">
    <property type="entry name" value="CBB3-TYPE CYTOCHROME C OXIDASE SUBUNIT FIXP"/>
    <property type="match status" value="1"/>
</dbReference>
<organism evidence="12 13">
    <name type="scientific">Denitromonas halophila</name>
    <dbReference type="NCBI Taxonomy" id="1629404"/>
    <lineage>
        <taxon>Bacteria</taxon>
        <taxon>Pseudomonadati</taxon>
        <taxon>Pseudomonadota</taxon>
        <taxon>Betaproteobacteria</taxon>
        <taxon>Rhodocyclales</taxon>
        <taxon>Zoogloeaceae</taxon>
        <taxon>Denitromonas</taxon>
    </lineage>
</organism>
<feature type="signal peptide" evidence="10">
    <location>
        <begin position="1"/>
        <end position="19"/>
    </location>
</feature>
<accession>A0A557R3D2</accession>
<evidence type="ECO:0000256" key="7">
    <source>
        <dbReference type="ARBA" id="ARBA00023004"/>
    </source>
</evidence>
<keyword evidence="2" id="KW-0813">Transport</keyword>
<dbReference type="GO" id="GO:0020037">
    <property type="term" value="F:heme binding"/>
    <property type="evidence" value="ECO:0007669"/>
    <property type="project" value="InterPro"/>
</dbReference>
<comment type="PTM">
    <text evidence="8">Binds 2 heme c groups covalently per subunit.</text>
</comment>
<dbReference type="SUPFAM" id="SSF46626">
    <property type="entry name" value="Cytochrome c"/>
    <property type="match status" value="2"/>
</dbReference>
<keyword evidence="5" id="KW-0574">Periplasm</keyword>
<comment type="caution">
    <text evidence="12">The sequence shown here is derived from an EMBL/GenBank/DDBJ whole genome shotgun (WGS) entry which is preliminary data.</text>
</comment>
<keyword evidence="7 9" id="KW-0408">Iron</keyword>
<proteinExistence type="predicted"/>
<dbReference type="PROSITE" id="PS51007">
    <property type="entry name" value="CYTC"/>
    <property type="match status" value="2"/>
</dbReference>
<name>A0A557R3D2_9RHOO</name>
<dbReference type="EMBL" id="VMNK01000001">
    <property type="protein sequence ID" value="TVO59675.1"/>
    <property type="molecule type" value="Genomic_DNA"/>
</dbReference>
<evidence type="ECO:0000256" key="2">
    <source>
        <dbReference type="ARBA" id="ARBA00022448"/>
    </source>
</evidence>
<evidence type="ECO:0000256" key="9">
    <source>
        <dbReference type="PIRSR" id="PIRSR000005-2"/>
    </source>
</evidence>
<feature type="binding site" description="axial binding residue" evidence="9">
    <location>
        <position position="85"/>
    </location>
    <ligand>
        <name>heme c</name>
        <dbReference type="ChEBI" id="CHEBI:61717"/>
        <label>1</label>
    </ligand>
    <ligandPart>
        <name>Fe</name>
        <dbReference type="ChEBI" id="CHEBI:18248"/>
    </ligandPart>
</feature>
<evidence type="ECO:0000313" key="12">
    <source>
        <dbReference type="EMBL" id="TVO59675.1"/>
    </source>
</evidence>
<gene>
    <name evidence="12" type="ORF">FHP91_00155</name>
</gene>